<dbReference type="PANTHER" id="PTHR11067:SF9">
    <property type="entry name" value="INOSINE TRIPHOSPHATE PYROPHOSPHATASE"/>
    <property type="match status" value="1"/>
</dbReference>
<keyword evidence="2 7" id="KW-0479">Metal-binding</keyword>
<dbReference type="InterPro" id="IPR020922">
    <property type="entry name" value="dITP/XTP_pyrophosphatase"/>
</dbReference>
<keyword evidence="9" id="KW-1185">Reference proteome</keyword>
<gene>
    <name evidence="8" type="ORF">GCM10011335_04090</name>
</gene>
<comment type="caution">
    <text evidence="8">The sequence shown here is derived from an EMBL/GenBank/DDBJ whole genome shotgun (WGS) entry which is preliminary data.</text>
</comment>
<dbReference type="GO" id="GO:0009146">
    <property type="term" value="P:purine nucleoside triphosphate catabolic process"/>
    <property type="evidence" value="ECO:0007669"/>
    <property type="project" value="UniProtKB-UniRule"/>
</dbReference>
<feature type="binding site" evidence="7">
    <location>
        <position position="74"/>
    </location>
    <ligand>
        <name>Mg(2+)</name>
        <dbReference type="ChEBI" id="CHEBI:18420"/>
    </ligand>
</feature>
<comment type="similarity">
    <text evidence="1 7">Belongs to the HAM1 NTPase family.</text>
</comment>
<comment type="function">
    <text evidence="7">Pyrophosphatase that catalyzes the hydrolysis of nucleoside triphosphates to their monophosphate derivatives, with a high preference for the non-canonical purine nucleotides XTP (xanthosine triphosphate), dITP (deoxyinosine triphosphate) and ITP. Seems to function as a house-cleaning enzyme that removes non-canonical purine nucleotides from the nucleotide pool, thus preventing their incorporation into DNA/RNA and avoiding chromosomal lesions.</text>
</comment>
<evidence type="ECO:0000256" key="1">
    <source>
        <dbReference type="ARBA" id="ARBA00008023"/>
    </source>
</evidence>
<evidence type="ECO:0000313" key="9">
    <source>
        <dbReference type="Proteomes" id="UP000613160"/>
    </source>
</evidence>
<comment type="catalytic activity">
    <reaction evidence="7">
        <text>ITP + H2O = IMP + diphosphate + H(+)</text>
        <dbReference type="Rhea" id="RHEA:29399"/>
        <dbReference type="ChEBI" id="CHEBI:15377"/>
        <dbReference type="ChEBI" id="CHEBI:15378"/>
        <dbReference type="ChEBI" id="CHEBI:33019"/>
        <dbReference type="ChEBI" id="CHEBI:58053"/>
        <dbReference type="ChEBI" id="CHEBI:61402"/>
        <dbReference type="EC" id="3.6.1.66"/>
    </reaction>
</comment>
<dbReference type="Gene3D" id="3.90.950.10">
    <property type="match status" value="1"/>
</dbReference>
<comment type="catalytic activity">
    <reaction evidence="7">
        <text>dITP + H2O = dIMP + diphosphate + H(+)</text>
        <dbReference type="Rhea" id="RHEA:28342"/>
        <dbReference type="ChEBI" id="CHEBI:15377"/>
        <dbReference type="ChEBI" id="CHEBI:15378"/>
        <dbReference type="ChEBI" id="CHEBI:33019"/>
        <dbReference type="ChEBI" id="CHEBI:61194"/>
        <dbReference type="ChEBI" id="CHEBI:61382"/>
        <dbReference type="EC" id="3.6.1.66"/>
    </reaction>
</comment>
<evidence type="ECO:0000313" key="8">
    <source>
        <dbReference type="EMBL" id="GGD04490.1"/>
    </source>
</evidence>
<feature type="active site" description="Proton acceptor" evidence="7">
    <location>
        <position position="74"/>
    </location>
</feature>
<dbReference type="GO" id="GO:0009117">
    <property type="term" value="P:nucleotide metabolic process"/>
    <property type="evidence" value="ECO:0007669"/>
    <property type="project" value="UniProtKB-KW"/>
</dbReference>
<dbReference type="GO" id="GO:0035870">
    <property type="term" value="F:dITP diphosphatase activity"/>
    <property type="evidence" value="ECO:0007669"/>
    <property type="project" value="UniProtKB-UniRule"/>
</dbReference>
<dbReference type="Pfam" id="PF01725">
    <property type="entry name" value="Ham1p_like"/>
    <property type="match status" value="1"/>
</dbReference>
<dbReference type="RefSeq" id="WP_188848881.1">
    <property type="nucleotide sequence ID" value="NZ_BMJJ01000001.1"/>
</dbReference>
<evidence type="ECO:0000256" key="7">
    <source>
        <dbReference type="HAMAP-Rule" id="MF_01405"/>
    </source>
</evidence>
<dbReference type="GO" id="GO:0036222">
    <property type="term" value="F:XTP diphosphatase activity"/>
    <property type="evidence" value="ECO:0007669"/>
    <property type="project" value="UniProtKB-UniRule"/>
</dbReference>
<name>A0A916XSM5_9HYPH</name>
<keyword evidence="3 7" id="KW-0547">Nucleotide-binding</keyword>
<dbReference type="EMBL" id="BMJJ01000001">
    <property type="protein sequence ID" value="GGD04490.1"/>
    <property type="molecule type" value="Genomic_DNA"/>
</dbReference>
<sequence length="222" mass="23878">MRRIDGNRLLVASHNKGKIRELDFLFGGLAIELVTAGELGLPEPEETGTTFVENARIKALASATAAGEVALADDSGLCVDALGGEPGVYTADWAGPNRDWSMAMRLVEEKLQQAGATRSDQRGATFVSLLCLAWPDGHTQEYLGERRGTLVWPGRHGEMSYGYDPVFMPDGETRTYGEMTAAEKHGSIWTAPGPLSHRARSVQKLVTKAFPEGIRPAALPAG</sequence>
<dbReference type="GO" id="GO:0000166">
    <property type="term" value="F:nucleotide binding"/>
    <property type="evidence" value="ECO:0007669"/>
    <property type="project" value="UniProtKB-KW"/>
</dbReference>
<feature type="binding site" evidence="7">
    <location>
        <begin position="197"/>
        <end position="198"/>
    </location>
    <ligand>
        <name>substrate</name>
    </ligand>
</feature>
<evidence type="ECO:0000256" key="5">
    <source>
        <dbReference type="ARBA" id="ARBA00022842"/>
    </source>
</evidence>
<feature type="binding site" evidence="7">
    <location>
        <begin position="13"/>
        <end position="18"/>
    </location>
    <ligand>
        <name>substrate</name>
    </ligand>
</feature>
<dbReference type="InterPro" id="IPR029001">
    <property type="entry name" value="ITPase-like_fam"/>
</dbReference>
<organism evidence="8 9">
    <name type="scientific">Aureimonas glaciei</name>
    <dbReference type="NCBI Taxonomy" id="1776957"/>
    <lineage>
        <taxon>Bacteria</taxon>
        <taxon>Pseudomonadati</taxon>
        <taxon>Pseudomonadota</taxon>
        <taxon>Alphaproteobacteria</taxon>
        <taxon>Hyphomicrobiales</taxon>
        <taxon>Aurantimonadaceae</taxon>
        <taxon>Aureimonas</taxon>
    </lineage>
</organism>
<feature type="binding site" evidence="7">
    <location>
        <position position="184"/>
    </location>
    <ligand>
        <name>substrate</name>
    </ligand>
</feature>
<reference evidence="8" key="2">
    <citation type="submission" date="2020-09" db="EMBL/GenBank/DDBJ databases">
        <authorList>
            <person name="Sun Q."/>
            <person name="Zhou Y."/>
        </authorList>
    </citation>
    <scope>NUCLEOTIDE SEQUENCE</scope>
    <source>
        <strain evidence="8">CGMCC 1.15493</strain>
    </source>
</reference>
<keyword evidence="6 7" id="KW-0546">Nucleotide metabolism</keyword>
<dbReference type="PANTHER" id="PTHR11067">
    <property type="entry name" value="INOSINE TRIPHOSPHATE PYROPHOSPHATASE/HAM1 PROTEIN"/>
    <property type="match status" value="1"/>
</dbReference>
<dbReference type="GO" id="GO:0005829">
    <property type="term" value="C:cytosol"/>
    <property type="evidence" value="ECO:0007669"/>
    <property type="project" value="TreeGrafter"/>
</dbReference>
<evidence type="ECO:0000256" key="4">
    <source>
        <dbReference type="ARBA" id="ARBA00022801"/>
    </source>
</evidence>
<dbReference type="SUPFAM" id="SSF52972">
    <property type="entry name" value="ITPase-like"/>
    <property type="match status" value="1"/>
</dbReference>
<dbReference type="CDD" id="cd00515">
    <property type="entry name" value="HAM1"/>
    <property type="match status" value="1"/>
</dbReference>
<evidence type="ECO:0000256" key="3">
    <source>
        <dbReference type="ARBA" id="ARBA00022741"/>
    </source>
</evidence>
<evidence type="ECO:0000256" key="6">
    <source>
        <dbReference type="ARBA" id="ARBA00023080"/>
    </source>
</evidence>
<protein>
    <recommendedName>
        <fullName evidence="7">dITP/XTP pyrophosphatase</fullName>
        <ecNumber evidence="7">3.6.1.66</ecNumber>
    </recommendedName>
    <alternativeName>
        <fullName evidence="7">Non-canonical purine NTP pyrophosphatase</fullName>
    </alternativeName>
    <alternativeName>
        <fullName evidence="7">Non-standard purine NTP pyrophosphatase</fullName>
    </alternativeName>
    <alternativeName>
        <fullName evidence="7">Nucleoside-triphosphate diphosphatase</fullName>
    </alternativeName>
    <alternativeName>
        <fullName evidence="7">Nucleoside-triphosphate pyrophosphatase</fullName>
        <shortName evidence="7">NTPase</shortName>
    </alternativeName>
</protein>
<proteinExistence type="inferred from homology"/>
<comment type="subunit">
    <text evidence="7">Homodimer.</text>
</comment>
<dbReference type="GO" id="GO:0046872">
    <property type="term" value="F:metal ion binding"/>
    <property type="evidence" value="ECO:0007669"/>
    <property type="project" value="UniProtKB-KW"/>
</dbReference>
<dbReference type="AlphaFoldDB" id="A0A916XSM5"/>
<dbReference type="Proteomes" id="UP000613160">
    <property type="component" value="Unassembled WGS sequence"/>
</dbReference>
<dbReference type="EC" id="3.6.1.66" evidence="7"/>
<reference evidence="8" key="1">
    <citation type="journal article" date="2014" name="Int. J. Syst. Evol. Microbiol.">
        <title>Complete genome sequence of Corynebacterium casei LMG S-19264T (=DSM 44701T), isolated from a smear-ripened cheese.</title>
        <authorList>
            <consortium name="US DOE Joint Genome Institute (JGI-PGF)"/>
            <person name="Walter F."/>
            <person name="Albersmeier A."/>
            <person name="Kalinowski J."/>
            <person name="Ruckert C."/>
        </authorList>
    </citation>
    <scope>NUCLEOTIDE SEQUENCE</scope>
    <source>
        <strain evidence="8">CGMCC 1.15493</strain>
    </source>
</reference>
<keyword evidence="5 7" id="KW-0460">Magnesium</keyword>
<evidence type="ECO:0000256" key="2">
    <source>
        <dbReference type="ARBA" id="ARBA00022723"/>
    </source>
</evidence>
<feature type="binding site" evidence="7">
    <location>
        <position position="75"/>
    </location>
    <ligand>
        <name>substrate</name>
    </ligand>
</feature>
<dbReference type="GO" id="GO:0036220">
    <property type="term" value="F:ITP diphosphatase activity"/>
    <property type="evidence" value="ECO:0007669"/>
    <property type="project" value="UniProtKB-UniRule"/>
</dbReference>
<comment type="catalytic activity">
    <reaction evidence="7">
        <text>XTP + H2O = XMP + diphosphate + H(+)</text>
        <dbReference type="Rhea" id="RHEA:28610"/>
        <dbReference type="ChEBI" id="CHEBI:15377"/>
        <dbReference type="ChEBI" id="CHEBI:15378"/>
        <dbReference type="ChEBI" id="CHEBI:33019"/>
        <dbReference type="ChEBI" id="CHEBI:57464"/>
        <dbReference type="ChEBI" id="CHEBI:61314"/>
        <dbReference type="EC" id="3.6.1.66"/>
    </reaction>
</comment>
<comment type="caution">
    <text evidence="7">Lacks conserved residue(s) required for the propagation of feature annotation.</text>
</comment>
<accession>A0A916XSM5</accession>
<keyword evidence="4 7" id="KW-0378">Hydrolase</keyword>
<dbReference type="GO" id="GO:0017111">
    <property type="term" value="F:ribonucleoside triphosphate phosphatase activity"/>
    <property type="evidence" value="ECO:0007669"/>
    <property type="project" value="InterPro"/>
</dbReference>
<comment type="cofactor">
    <cofactor evidence="7">
        <name>Mg(2+)</name>
        <dbReference type="ChEBI" id="CHEBI:18420"/>
    </cofactor>
    <text evidence="7">Binds 1 Mg(2+) ion per subunit.</text>
</comment>
<dbReference type="HAMAP" id="MF_01405">
    <property type="entry name" value="Non_canon_purine_NTPase"/>
    <property type="match status" value="1"/>
</dbReference>
<dbReference type="InterPro" id="IPR002637">
    <property type="entry name" value="RdgB/HAM1"/>
</dbReference>
<feature type="binding site" evidence="7">
    <location>
        <position position="45"/>
    </location>
    <ligand>
        <name>Mg(2+)</name>
        <dbReference type="ChEBI" id="CHEBI:18420"/>
    </ligand>
</feature>